<name>A0A6P1M6N6_9BACT</name>
<dbReference type="PANTHER" id="PTHR43312">
    <property type="entry name" value="D-THREO-ALDOSE 1-DEHYDROGENASE"/>
    <property type="match status" value="1"/>
</dbReference>
<dbReference type="PRINTS" id="PR00069">
    <property type="entry name" value="ALDKETRDTASE"/>
</dbReference>
<dbReference type="AlphaFoldDB" id="A0A6P1M6N6"/>
<dbReference type="InterPro" id="IPR020471">
    <property type="entry name" value="AKR"/>
</dbReference>
<organism evidence="2 3">
    <name type="scientific">Tichowtungia aerotolerans</name>
    <dbReference type="NCBI Taxonomy" id="2697043"/>
    <lineage>
        <taxon>Bacteria</taxon>
        <taxon>Pseudomonadati</taxon>
        <taxon>Kiritimatiellota</taxon>
        <taxon>Tichowtungiia</taxon>
        <taxon>Tichowtungiales</taxon>
        <taxon>Tichowtungiaceae</taxon>
        <taxon>Tichowtungia</taxon>
    </lineage>
</organism>
<dbReference type="InterPro" id="IPR036812">
    <property type="entry name" value="NAD(P)_OxRdtase_dom_sf"/>
</dbReference>
<gene>
    <name evidence="2" type="ORF">GT409_08630</name>
</gene>
<dbReference type="PANTHER" id="PTHR43312:SF2">
    <property type="entry name" value="OXIDOREDUCTASE"/>
    <property type="match status" value="1"/>
</dbReference>
<dbReference type="Proteomes" id="UP000464954">
    <property type="component" value="Chromosome"/>
</dbReference>
<keyword evidence="3" id="KW-1185">Reference proteome</keyword>
<dbReference type="InterPro" id="IPR053135">
    <property type="entry name" value="AKR2_Oxidoreductase"/>
</dbReference>
<sequence length="395" mass="44786">MSVPTRRFGKTELQMPVITCGGMRYQQSWNDETKDRDSVTEDNQKNLEACIRYALDLGVSHIETARGYGTSEYQLGKLLPTLPRDEMIIQTKVGPKDSPAEFLEAFETSMSALKLEYVDLLSIHGINNDETLEKALKSMPALQQLKKEGRCRHIGFSTHGPPDTVVKAIETGLFEYVNLHWYFVYHPVNWAPVEAATRQDMGVFIISPVDKGGMLYQPPVKLIEACQPLTPIQFNDLYCLRRPEVHTLSIGPSRPSDFVEHVAAVQDLEEKLPMVEKIEQQLVQCLEKTLGADWVHHWHKGLPRQIDTPGDINIPEILRLWTFAKGLDMVDFGKMRYNLLGNAEHWFPGQKAANVDDEALKPFLENSPFAKEIPGILREAHALLNAEEQKRLSES</sequence>
<dbReference type="KEGG" id="taer:GT409_08630"/>
<reference evidence="2 3" key="1">
    <citation type="submission" date="2020-01" db="EMBL/GenBank/DDBJ databases">
        <title>Ponticoccus aerotolerans gen. nov., sp. nov., an anaerobic bacterium and proposal of Ponticoccusceae fam. nov., Ponticoccusles ord. nov. and Ponticoccuse classis nov. in the phylum Kiritimatiellaeota.</title>
        <authorList>
            <person name="Zhou L.Y."/>
            <person name="Du Z.J."/>
        </authorList>
    </citation>
    <scope>NUCLEOTIDE SEQUENCE [LARGE SCALE GENOMIC DNA]</scope>
    <source>
        <strain evidence="2 3">S-5007</strain>
    </source>
</reference>
<dbReference type="CDD" id="cd19096">
    <property type="entry name" value="AKR_Fe-S_oxidoreductase"/>
    <property type="match status" value="1"/>
</dbReference>
<proteinExistence type="predicted"/>
<dbReference type="GO" id="GO:0016491">
    <property type="term" value="F:oxidoreductase activity"/>
    <property type="evidence" value="ECO:0007669"/>
    <property type="project" value="InterPro"/>
</dbReference>
<feature type="domain" description="NADP-dependent oxidoreductase" evidence="1">
    <location>
        <begin position="18"/>
        <end position="176"/>
    </location>
</feature>
<dbReference type="InterPro" id="IPR023210">
    <property type="entry name" value="NADP_OxRdtase_dom"/>
</dbReference>
<dbReference type="EMBL" id="CP047593">
    <property type="protein sequence ID" value="QHI69517.1"/>
    <property type="molecule type" value="Genomic_DNA"/>
</dbReference>
<dbReference type="Pfam" id="PF00248">
    <property type="entry name" value="Aldo_ket_red"/>
    <property type="match status" value="1"/>
</dbReference>
<dbReference type="RefSeq" id="WP_160628699.1">
    <property type="nucleotide sequence ID" value="NZ_CP047593.1"/>
</dbReference>
<evidence type="ECO:0000313" key="3">
    <source>
        <dbReference type="Proteomes" id="UP000464954"/>
    </source>
</evidence>
<accession>A0A6P1M6N6</accession>
<evidence type="ECO:0000259" key="1">
    <source>
        <dbReference type="Pfam" id="PF00248"/>
    </source>
</evidence>
<protein>
    <submittedName>
        <fullName evidence="2">Aldo/keto reductase</fullName>
    </submittedName>
</protein>
<dbReference type="Gene3D" id="3.20.20.100">
    <property type="entry name" value="NADP-dependent oxidoreductase domain"/>
    <property type="match status" value="1"/>
</dbReference>
<evidence type="ECO:0000313" key="2">
    <source>
        <dbReference type="EMBL" id="QHI69517.1"/>
    </source>
</evidence>
<dbReference type="SUPFAM" id="SSF51430">
    <property type="entry name" value="NAD(P)-linked oxidoreductase"/>
    <property type="match status" value="1"/>
</dbReference>